<reference evidence="3" key="1">
    <citation type="journal article" date="2019" name="Int. J. Syst. Evol. Microbiol.">
        <title>The Global Catalogue of Microorganisms (GCM) 10K type strain sequencing project: providing services to taxonomists for standard genome sequencing and annotation.</title>
        <authorList>
            <consortium name="The Broad Institute Genomics Platform"/>
            <consortium name="The Broad Institute Genome Sequencing Center for Infectious Disease"/>
            <person name="Wu L."/>
            <person name="Ma J."/>
        </authorList>
    </citation>
    <scope>NUCLEOTIDE SEQUENCE [LARGE SCALE GENOMIC DNA]</scope>
    <source>
        <strain evidence="3">JCM 18956</strain>
    </source>
</reference>
<evidence type="ECO:0000256" key="1">
    <source>
        <dbReference type="SAM" id="Phobius"/>
    </source>
</evidence>
<name>A0ABP8VQC9_9MICO</name>
<dbReference type="EMBL" id="BAABLM010000001">
    <property type="protein sequence ID" value="GAA4667942.1"/>
    <property type="molecule type" value="Genomic_DNA"/>
</dbReference>
<comment type="caution">
    <text evidence="2">The sequence shown here is derived from an EMBL/GenBank/DDBJ whole genome shotgun (WGS) entry which is preliminary data.</text>
</comment>
<keyword evidence="1" id="KW-1133">Transmembrane helix</keyword>
<accession>A0ABP8VQC9</accession>
<gene>
    <name evidence="2" type="ORF">GCM10025780_07950</name>
</gene>
<keyword evidence="3" id="KW-1185">Reference proteome</keyword>
<proteinExistence type="predicted"/>
<organism evidence="2 3">
    <name type="scientific">Frondihabitans cladoniiphilus</name>
    <dbReference type="NCBI Taxonomy" id="715785"/>
    <lineage>
        <taxon>Bacteria</taxon>
        <taxon>Bacillati</taxon>
        <taxon>Actinomycetota</taxon>
        <taxon>Actinomycetes</taxon>
        <taxon>Micrococcales</taxon>
        <taxon>Microbacteriaceae</taxon>
        <taxon>Frondihabitans</taxon>
    </lineage>
</organism>
<feature type="transmembrane region" description="Helical" evidence="1">
    <location>
        <begin position="61"/>
        <end position="83"/>
    </location>
</feature>
<evidence type="ECO:0000313" key="3">
    <source>
        <dbReference type="Proteomes" id="UP001501295"/>
    </source>
</evidence>
<keyword evidence="1" id="KW-0472">Membrane</keyword>
<dbReference type="Proteomes" id="UP001501295">
    <property type="component" value="Unassembled WGS sequence"/>
</dbReference>
<evidence type="ECO:0000313" key="2">
    <source>
        <dbReference type="EMBL" id="GAA4667942.1"/>
    </source>
</evidence>
<keyword evidence="1" id="KW-0812">Transmembrane</keyword>
<feature type="transmembrane region" description="Helical" evidence="1">
    <location>
        <begin position="37"/>
        <end position="55"/>
    </location>
</feature>
<sequence length="115" mass="12269">MGKHVGVAGKPSSPAGDSVPWATDAVHVGPGAPYSPYSGILGSIPFVILGLFLFTKTDSTVWLAILLLFLFGGGGIFIAVMSARRIRPWHRARRAAKTYIAEHGGSMPRRLRILG</sequence>
<protein>
    <submittedName>
        <fullName evidence="2">Uncharacterized protein</fullName>
    </submittedName>
</protein>